<sequence>MLFQVGSWWGSGILVVVLLGCCLGMMFMGGKSKSRSDMEGKNDADKDETKNK</sequence>
<gene>
    <name evidence="3" type="ORF">CARN3_0707</name>
</gene>
<evidence type="ECO:0000256" key="1">
    <source>
        <dbReference type="SAM" id="MobiDB-lite"/>
    </source>
</evidence>
<dbReference type="EMBL" id="CABN01000048">
    <property type="protein sequence ID" value="CBH99759.1"/>
    <property type="molecule type" value="Genomic_DNA"/>
</dbReference>
<evidence type="ECO:0000313" key="3">
    <source>
        <dbReference type="EMBL" id="CBH99759.1"/>
    </source>
</evidence>
<name>E6PXV0_9ZZZZ</name>
<proteinExistence type="predicted"/>
<feature type="compositionally biased region" description="Basic and acidic residues" evidence="1">
    <location>
        <begin position="34"/>
        <end position="52"/>
    </location>
</feature>
<feature type="region of interest" description="Disordered" evidence="1">
    <location>
        <begin position="28"/>
        <end position="52"/>
    </location>
</feature>
<keyword evidence="2" id="KW-0472">Membrane</keyword>
<evidence type="ECO:0000256" key="2">
    <source>
        <dbReference type="SAM" id="Phobius"/>
    </source>
</evidence>
<dbReference type="AlphaFoldDB" id="E6PXV0"/>
<accession>E6PXV0</accession>
<protein>
    <submittedName>
        <fullName evidence="3">Uncharacterized protein</fullName>
    </submittedName>
</protein>
<comment type="caution">
    <text evidence="3">The sequence shown here is derived from an EMBL/GenBank/DDBJ whole genome shotgun (WGS) entry which is preliminary data.</text>
</comment>
<feature type="transmembrane region" description="Helical" evidence="2">
    <location>
        <begin position="6"/>
        <end position="28"/>
    </location>
</feature>
<reference evidence="3" key="1">
    <citation type="submission" date="2009-10" db="EMBL/GenBank/DDBJ databases">
        <title>Diversity of trophic interactions inside an arsenic-rich microbial ecosystem.</title>
        <authorList>
            <person name="Bertin P.N."/>
            <person name="Heinrich-Salmeron A."/>
            <person name="Pelletier E."/>
            <person name="Goulhen-Chollet F."/>
            <person name="Arsene-Ploetze F."/>
            <person name="Gallien S."/>
            <person name="Calteau A."/>
            <person name="Vallenet D."/>
            <person name="Casiot C."/>
            <person name="Chane-Woon-Ming B."/>
            <person name="Giloteaux L."/>
            <person name="Barakat M."/>
            <person name="Bonnefoy V."/>
            <person name="Bruneel O."/>
            <person name="Chandler M."/>
            <person name="Cleiss J."/>
            <person name="Duran R."/>
            <person name="Elbaz-Poulichet F."/>
            <person name="Fonknechten N."/>
            <person name="Lauga B."/>
            <person name="Mornico D."/>
            <person name="Ortet P."/>
            <person name="Schaeffer C."/>
            <person name="Siguier P."/>
            <person name="Alexander Thil Smith A."/>
            <person name="Van Dorsselaer A."/>
            <person name="Weissenbach J."/>
            <person name="Medigue C."/>
            <person name="Le Paslier D."/>
        </authorList>
    </citation>
    <scope>NUCLEOTIDE SEQUENCE</scope>
</reference>
<organism evidence="3">
    <name type="scientific">mine drainage metagenome</name>
    <dbReference type="NCBI Taxonomy" id="410659"/>
    <lineage>
        <taxon>unclassified sequences</taxon>
        <taxon>metagenomes</taxon>
        <taxon>ecological metagenomes</taxon>
    </lineage>
</organism>
<keyword evidence="2" id="KW-1133">Transmembrane helix</keyword>
<keyword evidence="2" id="KW-0812">Transmembrane</keyword>